<feature type="region of interest" description="Disordered" evidence="1">
    <location>
        <begin position="1"/>
        <end position="23"/>
    </location>
</feature>
<protein>
    <submittedName>
        <fullName evidence="2">Uncharacterized protein</fullName>
    </submittedName>
</protein>
<proteinExistence type="predicted"/>
<gene>
    <name evidence="2" type="ORF">JCGZ_18171</name>
</gene>
<keyword evidence="3" id="KW-1185">Reference proteome</keyword>
<evidence type="ECO:0000313" key="2">
    <source>
        <dbReference type="EMBL" id="KDP45546.1"/>
    </source>
</evidence>
<dbReference type="AlphaFoldDB" id="A0A067LAP6"/>
<sequence>MTDPTSSTPVEGPSQVGPSCSAGPYRAPRAILEAIRPLHRGLANLRLPYSFPTILPTALQLFERSPWRMWIARLFLLRTLLRFLSGWSIR</sequence>
<accession>A0A067LAP6</accession>
<dbReference type="EMBL" id="KK914229">
    <property type="protein sequence ID" value="KDP45546.1"/>
    <property type="molecule type" value="Genomic_DNA"/>
</dbReference>
<organism evidence="2 3">
    <name type="scientific">Jatropha curcas</name>
    <name type="common">Barbados nut</name>
    <dbReference type="NCBI Taxonomy" id="180498"/>
    <lineage>
        <taxon>Eukaryota</taxon>
        <taxon>Viridiplantae</taxon>
        <taxon>Streptophyta</taxon>
        <taxon>Embryophyta</taxon>
        <taxon>Tracheophyta</taxon>
        <taxon>Spermatophyta</taxon>
        <taxon>Magnoliopsida</taxon>
        <taxon>eudicotyledons</taxon>
        <taxon>Gunneridae</taxon>
        <taxon>Pentapetalae</taxon>
        <taxon>rosids</taxon>
        <taxon>fabids</taxon>
        <taxon>Malpighiales</taxon>
        <taxon>Euphorbiaceae</taxon>
        <taxon>Crotonoideae</taxon>
        <taxon>Jatropheae</taxon>
        <taxon>Jatropha</taxon>
    </lineage>
</organism>
<dbReference type="Proteomes" id="UP000027138">
    <property type="component" value="Unassembled WGS sequence"/>
</dbReference>
<evidence type="ECO:0000256" key="1">
    <source>
        <dbReference type="SAM" id="MobiDB-lite"/>
    </source>
</evidence>
<reference evidence="2 3" key="1">
    <citation type="journal article" date="2014" name="PLoS ONE">
        <title>Global Analysis of Gene Expression Profiles in Physic Nut (Jatropha curcas L.) Seedlings Exposed to Salt Stress.</title>
        <authorList>
            <person name="Zhang L."/>
            <person name="Zhang C."/>
            <person name="Wu P."/>
            <person name="Chen Y."/>
            <person name="Li M."/>
            <person name="Jiang H."/>
            <person name="Wu G."/>
        </authorList>
    </citation>
    <scope>NUCLEOTIDE SEQUENCE [LARGE SCALE GENOMIC DNA]</scope>
    <source>
        <strain evidence="3">cv. GZQX0401</strain>
        <tissue evidence="2">Young leaves</tissue>
    </source>
</reference>
<evidence type="ECO:0000313" key="3">
    <source>
        <dbReference type="Proteomes" id="UP000027138"/>
    </source>
</evidence>
<name>A0A067LAP6_JATCU</name>